<evidence type="ECO:0000313" key="1">
    <source>
        <dbReference type="EMBL" id="GBL95616.1"/>
    </source>
</evidence>
<comment type="caution">
    <text evidence="1">The sequence shown here is derived from an EMBL/GenBank/DDBJ whole genome shotgun (WGS) entry which is preliminary data.</text>
</comment>
<evidence type="ECO:0000313" key="2">
    <source>
        <dbReference type="Proteomes" id="UP000499080"/>
    </source>
</evidence>
<dbReference type="Proteomes" id="UP000499080">
    <property type="component" value="Unassembled WGS sequence"/>
</dbReference>
<sequence length="101" mass="11400">MACFSETSRSKLHRGGLVLRSGLRGWRAPGSRPDSTEDPQWMCDWSTLNMTAWVKRPPSSVVRKFGERVSAQVLSSSLEHSLKLRGTFQNSLRLPWKGTLI</sequence>
<dbReference type="AlphaFoldDB" id="A0A4Y2BWE1"/>
<dbReference type="EMBL" id="BGPR01000113">
    <property type="protein sequence ID" value="GBL95616.1"/>
    <property type="molecule type" value="Genomic_DNA"/>
</dbReference>
<proteinExistence type="predicted"/>
<name>A0A4Y2BWE1_ARAVE</name>
<gene>
    <name evidence="1" type="ORF">AVEN_24823_1</name>
</gene>
<protein>
    <submittedName>
        <fullName evidence="1">Uncharacterized protein</fullName>
    </submittedName>
</protein>
<reference evidence="1 2" key="1">
    <citation type="journal article" date="2019" name="Sci. Rep.">
        <title>Orb-weaving spider Araneus ventricosus genome elucidates the spidroin gene catalogue.</title>
        <authorList>
            <person name="Kono N."/>
            <person name="Nakamura H."/>
            <person name="Ohtoshi R."/>
            <person name="Moran D.A.P."/>
            <person name="Shinohara A."/>
            <person name="Yoshida Y."/>
            <person name="Fujiwara M."/>
            <person name="Mori M."/>
            <person name="Tomita M."/>
            <person name="Arakawa K."/>
        </authorList>
    </citation>
    <scope>NUCLEOTIDE SEQUENCE [LARGE SCALE GENOMIC DNA]</scope>
</reference>
<accession>A0A4Y2BWE1</accession>
<organism evidence="1 2">
    <name type="scientific">Araneus ventricosus</name>
    <name type="common">Orbweaver spider</name>
    <name type="synonym">Epeira ventricosa</name>
    <dbReference type="NCBI Taxonomy" id="182803"/>
    <lineage>
        <taxon>Eukaryota</taxon>
        <taxon>Metazoa</taxon>
        <taxon>Ecdysozoa</taxon>
        <taxon>Arthropoda</taxon>
        <taxon>Chelicerata</taxon>
        <taxon>Arachnida</taxon>
        <taxon>Araneae</taxon>
        <taxon>Araneomorphae</taxon>
        <taxon>Entelegynae</taxon>
        <taxon>Araneoidea</taxon>
        <taxon>Araneidae</taxon>
        <taxon>Araneus</taxon>
    </lineage>
</organism>
<keyword evidence="2" id="KW-1185">Reference proteome</keyword>